<name>A0A8H3EWV6_9LECA</name>
<feature type="region of interest" description="Disordered" evidence="1">
    <location>
        <begin position="730"/>
        <end position="819"/>
    </location>
</feature>
<feature type="region of interest" description="Disordered" evidence="1">
    <location>
        <begin position="604"/>
        <end position="687"/>
    </location>
</feature>
<dbReference type="GO" id="GO:0008237">
    <property type="term" value="F:metallopeptidase activity"/>
    <property type="evidence" value="ECO:0007669"/>
    <property type="project" value="InterPro"/>
</dbReference>
<feature type="region of interest" description="Disordered" evidence="1">
    <location>
        <begin position="379"/>
        <end position="516"/>
    </location>
</feature>
<sequence>MLSRIIEQCILSSSDFSTTISAHSLPFAYLSSILFLGLGLVDPCLGQFNAQTAFAWVDSSCDSVIDQVNAAGNEFNTLVAAAIASLNGGTPSTELGKGTLLAYYGTNVGDLINSKYVKLQSTFADSAANRPKPLELYCDGTAFEWVTTYQEGPKQGQPVPGSGQWHAMAGRYNPAAGPLYLSGTKTPARTSICQDPTGKNAGGVSAIGGLHIILCPDAFNTPILGAVPTTPQTIGTSLDTLTSTGAILLHEVTHCILSTKDIAYTINGVLLTAKISSNAQKNADTWMYYGMASRANQNAWVVGVAQALDNWGPKAPRAPAASRNKRDTLPFDAPGPRALAGDNAGNAVSLPRSPKLEMRQNAATVTVTVTVTQNCDGISAGTSASGVSAGTASTISGSNSAGSAGGGFATSASNSTGATSTGSNSAGSAPSGGAGNTASGSNGGSSSVSGSAGAGTTSKSSSLSNIQGGTSLSNTNTASGFTTVRSNAGNSAASGTSPTSGSGGGASTNTAGYLGPVPPPTYPASLSAAQASEAAANTFGLITYTSTTTPVYIEISSSVSSNGHSQKTNGVGPFPIFWSHTCWFCPPGLCLFCGAQLDLDPGIYPPGSIDPPPGWKGPLPTITIGDDGTPSYDEDEPQQTNQQQPSSPGNSQASNAPTTTSVASAAPSSSPAPSSYSSSSLSTSAASSSTMSTSGFNYIFETPAIYSEVSDTIPFSSVSALVASEFSANSIDGYSGSTNASGSAPAASSTPQSAGPSSTPQSASPSSTPTSPNPSSTQEAGPASTTFSSTSPGAVTPITTPKPSNSPATSSAAAGGGFSCTSQWMRLDLAPGWREQL</sequence>
<evidence type="ECO:0000313" key="3">
    <source>
        <dbReference type="Proteomes" id="UP000664534"/>
    </source>
</evidence>
<keyword evidence="3" id="KW-1185">Reference proteome</keyword>
<reference evidence="2" key="1">
    <citation type="submission" date="2021-03" db="EMBL/GenBank/DDBJ databases">
        <authorList>
            <person name="Tagirdzhanova G."/>
        </authorList>
    </citation>
    <scope>NUCLEOTIDE SEQUENCE</scope>
</reference>
<dbReference type="InterPro" id="IPR024079">
    <property type="entry name" value="MetalloPept_cat_dom_sf"/>
</dbReference>
<dbReference type="EMBL" id="CAJPDT010000011">
    <property type="protein sequence ID" value="CAF9913125.1"/>
    <property type="molecule type" value="Genomic_DNA"/>
</dbReference>
<feature type="compositionally biased region" description="Low complexity" evidence="1">
    <location>
        <begin position="379"/>
        <end position="402"/>
    </location>
</feature>
<feature type="compositionally biased region" description="Low complexity" evidence="1">
    <location>
        <begin position="638"/>
        <end position="687"/>
    </location>
</feature>
<dbReference type="OrthoDB" id="5423821at2759"/>
<feature type="compositionally biased region" description="Low complexity" evidence="1">
    <location>
        <begin position="409"/>
        <end position="429"/>
    </location>
</feature>
<feature type="compositionally biased region" description="Low complexity" evidence="1">
    <location>
        <begin position="735"/>
        <end position="778"/>
    </location>
</feature>
<dbReference type="AlphaFoldDB" id="A0A8H3EWV6"/>
<evidence type="ECO:0000313" key="2">
    <source>
        <dbReference type="EMBL" id="CAF9913125.1"/>
    </source>
</evidence>
<comment type="caution">
    <text evidence="2">The sequence shown here is derived from an EMBL/GenBank/DDBJ whole genome shotgun (WGS) entry which is preliminary data.</text>
</comment>
<proteinExistence type="predicted"/>
<feature type="compositionally biased region" description="Low complexity" evidence="1">
    <location>
        <begin position="486"/>
        <end position="500"/>
    </location>
</feature>
<dbReference type="SUPFAM" id="SSF55486">
    <property type="entry name" value="Metalloproteases ('zincins'), catalytic domain"/>
    <property type="match status" value="1"/>
</dbReference>
<dbReference type="Gene3D" id="3.40.390.10">
    <property type="entry name" value="Collagenase (Catalytic Domain)"/>
    <property type="match status" value="1"/>
</dbReference>
<dbReference type="Proteomes" id="UP000664534">
    <property type="component" value="Unassembled WGS sequence"/>
</dbReference>
<organism evidence="2 3">
    <name type="scientific">Imshaugia aleurites</name>
    <dbReference type="NCBI Taxonomy" id="172621"/>
    <lineage>
        <taxon>Eukaryota</taxon>
        <taxon>Fungi</taxon>
        <taxon>Dikarya</taxon>
        <taxon>Ascomycota</taxon>
        <taxon>Pezizomycotina</taxon>
        <taxon>Lecanoromycetes</taxon>
        <taxon>OSLEUM clade</taxon>
        <taxon>Lecanoromycetidae</taxon>
        <taxon>Lecanorales</taxon>
        <taxon>Lecanorineae</taxon>
        <taxon>Parmeliaceae</taxon>
        <taxon>Imshaugia</taxon>
    </lineage>
</organism>
<accession>A0A8H3EWV6</accession>
<feature type="region of interest" description="Disordered" evidence="1">
    <location>
        <begin position="314"/>
        <end position="354"/>
    </location>
</feature>
<feature type="compositionally biased region" description="Low complexity" evidence="1">
    <location>
        <begin position="799"/>
        <end position="813"/>
    </location>
</feature>
<feature type="compositionally biased region" description="Low complexity" evidence="1">
    <location>
        <begin position="436"/>
        <end position="462"/>
    </location>
</feature>
<protein>
    <recommendedName>
        <fullName evidence="4">Lysine-specific metallo-endopeptidase domain-containing protein</fullName>
    </recommendedName>
</protein>
<feature type="compositionally biased region" description="Polar residues" evidence="1">
    <location>
        <begin position="783"/>
        <end position="793"/>
    </location>
</feature>
<evidence type="ECO:0008006" key="4">
    <source>
        <dbReference type="Google" id="ProtNLM"/>
    </source>
</evidence>
<gene>
    <name evidence="2" type="ORF">IMSHALPRED_000919</name>
</gene>
<feature type="compositionally biased region" description="Polar residues" evidence="1">
    <location>
        <begin position="463"/>
        <end position="485"/>
    </location>
</feature>
<evidence type="ECO:0000256" key="1">
    <source>
        <dbReference type="SAM" id="MobiDB-lite"/>
    </source>
</evidence>